<dbReference type="GeneID" id="80874498"/>
<gene>
    <name evidence="3" type="ORF">SOMG_01016</name>
</gene>
<keyword evidence="2" id="KW-0812">Transmembrane</keyword>
<dbReference type="Proteomes" id="UP001212411">
    <property type="component" value="Chromosome 1"/>
</dbReference>
<reference evidence="3 4" key="1">
    <citation type="journal article" date="2023" name="G3 (Bethesda)">
        <title>A high-quality reference genome for the fission yeast Schizosaccharomyces osmophilus.</title>
        <authorList>
            <person name="Jia G.S."/>
            <person name="Zhang W.C."/>
            <person name="Liang Y."/>
            <person name="Liu X.H."/>
            <person name="Rhind N."/>
            <person name="Pidoux A."/>
            <person name="Brysch-Herzberg M."/>
            <person name="Du L.L."/>
        </authorList>
    </citation>
    <scope>NUCLEOTIDE SEQUENCE [LARGE SCALE GENOMIC DNA]</scope>
    <source>
        <strain evidence="3 4">CBS 15793</strain>
    </source>
</reference>
<feature type="compositionally biased region" description="Polar residues" evidence="1">
    <location>
        <begin position="32"/>
        <end position="43"/>
    </location>
</feature>
<name>A0AAF0AVJ6_9SCHI</name>
<evidence type="ECO:0000256" key="1">
    <source>
        <dbReference type="SAM" id="MobiDB-lite"/>
    </source>
</evidence>
<feature type="region of interest" description="Disordered" evidence="1">
    <location>
        <begin position="25"/>
        <end position="47"/>
    </location>
</feature>
<dbReference type="AlphaFoldDB" id="A0AAF0AVJ6"/>
<dbReference type="EMBL" id="CP115611">
    <property type="protein sequence ID" value="WBW72034.1"/>
    <property type="molecule type" value="Genomic_DNA"/>
</dbReference>
<sequence length="125" mass="14115">MSSINISSDLPAYSHADVYDDDLEKGLPLNIPQDTNKSPNSGSLKVKEKKDIFMDQLSDFPSFCEERKREALQFLNGDFPGNVVLKEKSQRLLSTIIPSLVCVCAISCYFRTYAFLVDGIKDWDK</sequence>
<organism evidence="3 4">
    <name type="scientific">Schizosaccharomyces osmophilus</name>
    <dbReference type="NCBI Taxonomy" id="2545709"/>
    <lineage>
        <taxon>Eukaryota</taxon>
        <taxon>Fungi</taxon>
        <taxon>Dikarya</taxon>
        <taxon>Ascomycota</taxon>
        <taxon>Taphrinomycotina</taxon>
        <taxon>Schizosaccharomycetes</taxon>
        <taxon>Schizosaccharomycetales</taxon>
        <taxon>Schizosaccharomycetaceae</taxon>
        <taxon>Schizosaccharomyces</taxon>
    </lineage>
</organism>
<keyword evidence="4" id="KW-1185">Reference proteome</keyword>
<keyword evidence="2" id="KW-0472">Membrane</keyword>
<dbReference type="RefSeq" id="XP_056036277.1">
    <property type="nucleotide sequence ID" value="XM_056179809.1"/>
</dbReference>
<keyword evidence="2" id="KW-1133">Transmembrane helix</keyword>
<evidence type="ECO:0000313" key="4">
    <source>
        <dbReference type="Proteomes" id="UP001212411"/>
    </source>
</evidence>
<feature type="transmembrane region" description="Helical" evidence="2">
    <location>
        <begin position="92"/>
        <end position="116"/>
    </location>
</feature>
<proteinExistence type="predicted"/>
<protein>
    <submittedName>
        <fullName evidence="3">Uncharacterized protein</fullName>
    </submittedName>
</protein>
<evidence type="ECO:0000313" key="3">
    <source>
        <dbReference type="EMBL" id="WBW72034.1"/>
    </source>
</evidence>
<accession>A0AAF0AVJ6</accession>
<evidence type="ECO:0000256" key="2">
    <source>
        <dbReference type="SAM" id="Phobius"/>
    </source>
</evidence>
<dbReference type="KEGG" id="som:SOMG_01016"/>